<gene>
    <name evidence="2" type="ORF">TBK1r_20680</name>
</gene>
<evidence type="ECO:0000313" key="3">
    <source>
        <dbReference type="Proteomes" id="UP000318081"/>
    </source>
</evidence>
<reference evidence="2 3" key="1">
    <citation type="submission" date="2019-02" db="EMBL/GenBank/DDBJ databases">
        <title>Deep-cultivation of Planctomycetes and their phenomic and genomic characterization uncovers novel biology.</title>
        <authorList>
            <person name="Wiegand S."/>
            <person name="Jogler M."/>
            <person name="Boedeker C."/>
            <person name="Pinto D."/>
            <person name="Vollmers J."/>
            <person name="Rivas-Marin E."/>
            <person name="Kohn T."/>
            <person name="Peeters S.H."/>
            <person name="Heuer A."/>
            <person name="Rast P."/>
            <person name="Oberbeckmann S."/>
            <person name="Bunk B."/>
            <person name="Jeske O."/>
            <person name="Meyerdierks A."/>
            <person name="Storesund J.E."/>
            <person name="Kallscheuer N."/>
            <person name="Luecker S."/>
            <person name="Lage O.M."/>
            <person name="Pohl T."/>
            <person name="Merkel B.J."/>
            <person name="Hornburger P."/>
            <person name="Mueller R.-W."/>
            <person name="Bruemmer F."/>
            <person name="Labrenz M."/>
            <person name="Spormann A.M."/>
            <person name="Op den Camp H."/>
            <person name="Overmann J."/>
            <person name="Amann R."/>
            <person name="Jetten M.S.M."/>
            <person name="Mascher T."/>
            <person name="Medema M.H."/>
            <person name="Devos D.P."/>
            <person name="Kaster A.-K."/>
            <person name="Ovreas L."/>
            <person name="Rohde M."/>
            <person name="Galperin M.Y."/>
            <person name="Jogler C."/>
        </authorList>
    </citation>
    <scope>NUCLEOTIDE SEQUENCE [LARGE SCALE GENOMIC DNA]</scope>
    <source>
        <strain evidence="2 3">TBK1r</strain>
    </source>
</reference>
<organism evidence="2 3">
    <name type="scientific">Stieleria magnilauensis</name>
    <dbReference type="NCBI Taxonomy" id="2527963"/>
    <lineage>
        <taxon>Bacteria</taxon>
        <taxon>Pseudomonadati</taxon>
        <taxon>Planctomycetota</taxon>
        <taxon>Planctomycetia</taxon>
        <taxon>Pirellulales</taxon>
        <taxon>Pirellulaceae</taxon>
        <taxon>Stieleria</taxon>
    </lineage>
</organism>
<keyword evidence="1" id="KW-1133">Transmembrane helix</keyword>
<feature type="transmembrane region" description="Helical" evidence="1">
    <location>
        <begin position="30"/>
        <end position="51"/>
    </location>
</feature>
<dbReference type="EMBL" id="CP036432">
    <property type="protein sequence ID" value="QDV83133.1"/>
    <property type="molecule type" value="Genomic_DNA"/>
</dbReference>
<proteinExistence type="predicted"/>
<sequence>MRTKNEPLPLPDYCFFTTETRNLKRTNKRIVGLGFWLITLVSTGVAASRWMQTTEQNDQSQQTLESIARYVARQETQIVAIDPTGRLQPGDPVFLAGEQGDYHQVGRVASIITPDSERPDDLPAEPLTRGRRVSITWYSWDVPADECQLFQHHSTGRLSEVVETLFPPAKQKVIRDQLSAAMARHGEDLSQAFIPLVEDSFRKSLPVIEDEFRLAVARHRDELDAAAHRWHDELVQERLIPMARREILPIVKKHGQPPAEEIGREMWDRASLFRFGWRAIYDKTPLPQKDLVREEWQRFVEEEAVPVLEKHMDDVVVAIQRSVRDISASPAIRKELAGVAEEIAEDPQSRQLVQTILKETFVDNERLHKVWREVWSSPEAEAAFEIAGQRLEPVIRQIGDEIFGSEQDGINPDFARVLRSQILRKDRRWIVAWHTGAGNGTIEVARTRMPYPIVYLAAER</sequence>
<keyword evidence="1" id="KW-0812">Transmembrane</keyword>
<accession>A0ABX5XMB1</accession>
<keyword evidence="1" id="KW-0472">Membrane</keyword>
<protein>
    <submittedName>
        <fullName evidence="2">Uncharacterized protein</fullName>
    </submittedName>
</protein>
<evidence type="ECO:0000256" key="1">
    <source>
        <dbReference type="SAM" id="Phobius"/>
    </source>
</evidence>
<dbReference type="Proteomes" id="UP000318081">
    <property type="component" value="Chromosome"/>
</dbReference>
<evidence type="ECO:0000313" key="2">
    <source>
        <dbReference type="EMBL" id="QDV83133.1"/>
    </source>
</evidence>
<name>A0ABX5XMB1_9BACT</name>
<keyword evidence="3" id="KW-1185">Reference proteome</keyword>